<evidence type="ECO:0000313" key="17">
    <source>
        <dbReference type="EMBL" id="KAJ8870578.1"/>
    </source>
</evidence>
<keyword evidence="11" id="KW-0175">Coiled coil</keyword>
<evidence type="ECO:0000256" key="15">
    <source>
        <dbReference type="SAM" id="MobiDB-lite"/>
    </source>
</evidence>
<comment type="caution">
    <text evidence="17">The sequence shown here is derived from an EMBL/GenBank/DDBJ whole genome shotgun (WGS) entry which is preliminary data.</text>
</comment>
<feature type="region of interest" description="Disordered" evidence="15">
    <location>
        <begin position="243"/>
        <end position="286"/>
    </location>
</feature>
<keyword evidence="13" id="KW-0131">Cell cycle</keyword>
<gene>
    <name evidence="17" type="ORF">PR048_029601</name>
</gene>
<protein>
    <recommendedName>
        <fullName evidence="3">Zinc finger protein 830</fullName>
    </recommendedName>
    <alternativeName>
        <fullName evidence="14">Coiled-coil domain-containing protein 16</fullName>
    </alternativeName>
</protein>
<feature type="region of interest" description="Disordered" evidence="15">
    <location>
        <begin position="1"/>
        <end position="36"/>
    </location>
</feature>
<dbReference type="InterPro" id="IPR036236">
    <property type="entry name" value="Znf_C2H2_sf"/>
</dbReference>
<evidence type="ECO:0000256" key="12">
    <source>
        <dbReference type="ARBA" id="ARBA00023242"/>
    </source>
</evidence>
<feature type="region of interest" description="Disordered" evidence="15">
    <location>
        <begin position="440"/>
        <end position="465"/>
    </location>
</feature>
<evidence type="ECO:0000256" key="3">
    <source>
        <dbReference type="ARBA" id="ARBA00017358"/>
    </source>
</evidence>
<evidence type="ECO:0000256" key="2">
    <source>
        <dbReference type="ARBA" id="ARBA00004324"/>
    </source>
</evidence>
<comment type="subcellular location">
    <subcellularLocation>
        <location evidence="1">Chromosome</location>
    </subcellularLocation>
    <subcellularLocation>
        <location evidence="2">Nucleus speckle</location>
    </subcellularLocation>
</comment>
<dbReference type="EMBL" id="JARBHB010000013">
    <property type="protein sequence ID" value="KAJ8870578.1"/>
    <property type="molecule type" value="Genomic_DNA"/>
</dbReference>
<evidence type="ECO:0000256" key="9">
    <source>
        <dbReference type="ARBA" id="ARBA00022776"/>
    </source>
</evidence>
<feature type="compositionally biased region" description="Acidic residues" evidence="15">
    <location>
        <begin position="454"/>
        <end position="465"/>
    </location>
</feature>
<evidence type="ECO:0000256" key="10">
    <source>
        <dbReference type="ARBA" id="ARBA00022833"/>
    </source>
</evidence>
<keyword evidence="8" id="KW-0863">Zinc-finger</keyword>
<evidence type="ECO:0000313" key="18">
    <source>
        <dbReference type="Proteomes" id="UP001159363"/>
    </source>
</evidence>
<evidence type="ECO:0000256" key="5">
    <source>
        <dbReference type="ARBA" id="ARBA00022473"/>
    </source>
</evidence>
<evidence type="ECO:0000256" key="13">
    <source>
        <dbReference type="ARBA" id="ARBA00023306"/>
    </source>
</evidence>
<dbReference type="PANTHER" id="PTHR13278">
    <property type="entry name" value="ZINC FINGER PROTEIN 830"/>
    <property type="match status" value="1"/>
</dbReference>
<accession>A0ABQ9GDU1</accession>
<dbReference type="PANTHER" id="PTHR13278:SF0">
    <property type="entry name" value="ZINC FINGER PROTEIN 830"/>
    <property type="match status" value="1"/>
</dbReference>
<evidence type="ECO:0000256" key="11">
    <source>
        <dbReference type="ARBA" id="ARBA00023054"/>
    </source>
</evidence>
<sequence length="478" mass="54395">MKKVEELITDEGSGMDRRLPQGTKAEGESGGGNMREGKVTSRVLQGSVLGPLLFTIMGDLRWRKQVERVVAKGRRALGMLGRVLNGVSCEVKEKAYSTMVRPMSEYAATVWDPEVEVRELEKVQRRMVNEERGWGLLHCKLIKRVFRGKGDNSEKLQRVWRRTERGRESMLVRSVREWNVLREELVSVRGAGKFRKGVQEELTTLTYSNGKLTCILCELEVRSEAVWNVHINGKVHRENIATAKRRKEDAAPRINFAIPPKPPPSSLLAKRPAPPVPQPQPPAKKVKGILKNSHEIPNVPVGFFDDEQYTGFTSVKNALSRIQDEDSFSDETDDEGAEAAGEEARLKEQASTRTNPDEPLPEGFFDDPHLDAKARHVEYKDPIQEEWEKFKREMKEETTVSAQIIADDQEEATAERQLDEIDEQIRNWSRVLDLERKKEEVARTASVKANSLEGDNDSSADEAEFDEYLDWRAKKSYK</sequence>
<keyword evidence="10" id="KW-0862">Zinc</keyword>
<feature type="compositionally biased region" description="Acidic residues" evidence="15">
    <location>
        <begin position="325"/>
        <end position="341"/>
    </location>
</feature>
<evidence type="ECO:0000256" key="1">
    <source>
        <dbReference type="ARBA" id="ARBA00004286"/>
    </source>
</evidence>
<keyword evidence="5" id="KW-0217">Developmental protein</keyword>
<keyword evidence="7" id="KW-0479">Metal-binding</keyword>
<evidence type="ECO:0000259" key="16">
    <source>
        <dbReference type="Pfam" id="PF23406"/>
    </source>
</evidence>
<feature type="compositionally biased region" description="Pro residues" evidence="15">
    <location>
        <begin position="272"/>
        <end position="282"/>
    </location>
</feature>
<keyword evidence="12" id="KW-0539">Nucleus</keyword>
<dbReference type="Pfam" id="PF23406">
    <property type="entry name" value="ZNF380_CC"/>
    <property type="match status" value="1"/>
</dbReference>
<dbReference type="SUPFAM" id="SSF57667">
    <property type="entry name" value="beta-beta-alpha zinc fingers"/>
    <property type="match status" value="1"/>
</dbReference>
<dbReference type="InterPro" id="IPR059039">
    <property type="entry name" value="ZNF380_CC"/>
</dbReference>
<keyword evidence="9" id="KW-0498">Mitosis</keyword>
<keyword evidence="18" id="KW-1185">Reference proteome</keyword>
<feature type="domain" description="ZNF380 coiled-coil" evidence="16">
    <location>
        <begin position="360"/>
        <end position="440"/>
    </location>
</feature>
<evidence type="ECO:0000256" key="7">
    <source>
        <dbReference type="ARBA" id="ARBA00022723"/>
    </source>
</evidence>
<evidence type="ECO:0000256" key="14">
    <source>
        <dbReference type="ARBA" id="ARBA00030672"/>
    </source>
</evidence>
<evidence type="ECO:0000256" key="8">
    <source>
        <dbReference type="ARBA" id="ARBA00022771"/>
    </source>
</evidence>
<name>A0ABQ9GDU1_9NEOP</name>
<dbReference type="InterPro" id="IPR040050">
    <property type="entry name" value="ZNF830-like"/>
</dbReference>
<keyword evidence="4" id="KW-0158">Chromosome</keyword>
<proteinExistence type="predicted"/>
<organism evidence="17 18">
    <name type="scientific">Dryococelus australis</name>
    <dbReference type="NCBI Taxonomy" id="614101"/>
    <lineage>
        <taxon>Eukaryota</taxon>
        <taxon>Metazoa</taxon>
        <taxon>Ecdysozoa</taxon>
        <taxon>Arthropoda</taxon>
        <taxon>Hexapoda</taxon>
        <taxon>Insecta</taxon>
        <taxon>Pterygota</taxon>
        <taxon>Neoptera</taxon>
        <taxon>Polyneoptera</taxon>
        <taxon>Phasmatodea</taxon>
        <taxon>Verophasmatodea</taxon>
        <taxon>Anareolatae</taxon>
        <taxon>Phasmatidae</taxon>
        <taxon>Eurycanthinae</taxon>
        <taxon>Dryococelus</taxon>
    </lineage>
</organism>
<feature type="region of interest" description="Disordered" evidence="15">
    <location>
        <begin position="323"/>
        <end position="372"/>
    </location>
</feature>
<evidence type="ECO:0000256" key="4">
    <source>
        <dbReference type="ARBA" id="ARBA00022454"/>
    </source>
</evidence>
<evidence type="ECO:0000256" key="6">
    <source>
        <dbReference type="ARBA" id="ARBA00022618"/>
    </source>
</evidence>
<dbReference type="Proteomes" id="UP001159363">
    <property type="component" value="Chromosome 12"/>
</dbReference>
<reference evidence="17 18" key="1">
    <citation type="submission" date="2023-02" db="EMBL/GenBank/DDBJ databases">
        <title>LHISI_Scaffold_Assembly.</title>
        <authorList>
            <person name="Stuart O.P."/>
            <person name="Cleave R."/>
            <person name="Magrath M.J.L."/>
            <person name="Mikheyev A.S."/>
        </authorList>
    </citation>
    <scope>NUCLEOTIDE SEQUENCE [LARGE SCALE GENOMIC DNA]</scope>
    <source>
        <strain evidence="17">Daus_M_001</strain>
        <tissue evidence="17">Leg muscle</tissue>
    </source>
</reference>
<keyword evidence="6" id="KW-0132">Cell division</keyword>